<proteinExistence type="predicted"/>
<dbReference type="Proteomes" id="UP001066276">
    <property type="component" value="Chromosome 12"/>
</dbReference>
<reference evidence="1" key="1">
    <citation type="journal article" date="2022" name="bioRxiv">
        <title>Sequencing and chromosome-scale assembly of the giantPleurodeles waltlgenome.</title>
        <authorList>
            <person name="Brown T."/>
            <person name="Elewa A."/>
            <person name="Iarovenko S."/>
            <person name="Subramanian E."/>
            <person name="Araus A.J."/>
            <person name="Petzold A."/>
            <person name="Susuki M."/>
            <person name="Suzuki K.-i.T."/>
            <person name="Hayashi T."/>
            <person name="Toyoda A."/>
            <person name="Oliveira C."/>
            <person name="Osipova E."/>
            <person name="Leigh N.D."/>
            <person name="Simon A."/>
            <person name="Yun M.H."/>
        </authorList>
    </citation>
    <scope>NUCLEOTIDE SEQUENCE</scope>
    <source>
        <strain evidence="1">20211129_DDA</strain>
        <tissue evidence="1">Liver</tissue>
    </source>
</reference>
<gene>
    <name evidence="1" type="ORF">NDU88_002447</name>
</gene>
<accession>A0AAV7KW51</accession>
<sequence>MDNSSKVIKALKMLQDEGREELLQEGVLEQAWASPERFGADKANAGCGYLCKVQAVGGAAQSLCVVLVCRSGSVWLPEGEEPFVKSVVAEEGRLGDCTFSTQAPVVARVVRASKKQAILPSEITSDRGEGALEERPLGVALKMAAPAAEHRDVVLVVSDEEVEEHMGKGVQFQVLKW</sequence>
<evidence type="ECO:0000313" key="1">
    <source>
        <dbReference type="EMBL" id="KAJ1082279.1"/>
    </source>
</evidence>
<dbReference type="EMBL" id="JANPWB010000016">
    <property type="protein sequence ID" value="KAJ1082279.1"/>
    <property type="molecule type" value="Genomic_DNA"/>
</dbReference>
<organism evidence="1 2">
    <name type="scientific">Pleurodeles waltl</name>
    <name type="common">Iberian ribbed newt</name>
    <dbReference type="NCBI Taxonomy" id="8319"/>
    <lineage>
        <taxon>Eukaryota</taxon>
        <taxon>Metazoa</taxon>
        <taxon>Chordata</taxon>
        <taxon>Craniata</taxon>
        <taxon>Vertebrata</taxon>
        <taxon>Euteleostomi</taxon>
        <taxon>Amphibia</taxon>
        <taxon>Batrachia</taxon>
        <taxon>Caudata</taxon>
        <taxon>Salamandroidea</taxon>
        <taxon>Salamandridae</taxon>
        <taxon>Pleurodelinae</taxon>
        <taxon>Pleurodeles</taxon>
    </lineage>
</organism>
<name>A0AAV7KW51_PLEWA</name>
<protein>
    <submittedName>
        <fullName evidence="1">Uncharacterized protein</fullName>
    </submittedName>
</protein>
<keyword evidence="2" id="KW-1185">Reference proteome</keyword>
<dbReference type="AlphaFoldDB" id="A0AAV7KW51"/>
<evidence type="ECO:0000313" key="2">
    <source>
        <dbReference type="Proteomes" id="UP001066276"/>
    </source>
</evidence>
<comment type="caution">
    <text evidence="1">The sequence shown here is derived from an EMBL/GenBank/DDBJ whole genome shotgun (WGS) entry which is preliminary data.</text>
</comment>